<dbReference type="PANTHER" id="PTHR11406">
    <property type="entry name" value="PHOSPHOGLYCERATE KINASE"/>
    <property type="match status" value="1"/>
</dbReference>
<reference evidence="16" key="1">
    <citation type="journal article" date="2020" name="mSystems">
        <title>Genome- and Community-Level Interaction Insights into Carbon Utilization and Element Cycling Functions of Hydrothermarchaeota in Hydrothermal Sediment.</title>
        <authorList>
            <person name="Zhou Z."/>
            <person name="Liu Y."/>
            <person name="Xu W."/>
            <person name="Pan J."/>
            <person name="Luo Z.H."/>
            <person name="Li M."/>
        </authorList>
    </citation>
    <scope>NUCLEOTIDE SEQUENCE [LARGE SCALE GENOMIC DNA]</scope>
    <source>
        <strain evidence="16">SpSt-853</strain>
    </source>
</reference>
<dbReference type="EMBL" id="DTKJ01000071">
    <property type="protein sequence ID" value="HGZ12580.1"/>
    <property type="molecule type" value="Genomic_DNA"/>
</dbReference>
<evidence type="ECO:0000313" key="16">
    <source>
        <dbReference type="EMBL" id="HGZ12580.1"/>
    </source>
</evidence>
<feature type="binding site" evidence="12">
    <location>
        <position position="152"/>
    </location>
    <ligand>
        <name>substrate</name>
    </ligand>
</feature>
<dbReference type="FunFam" id="3.40.50.1260:FF:000003">
    <property type="entry name" value="Phosphoglycerate kinase"/>
    <property type="match status" value="1"/>
</dbReference>
<dbReference type="SUPFAM" id="SSF53748">
    <property type="entry name" value="Phosphoglycerate kinase"/>
    <property type="match status" value="1"/>
</dbReference>
<dbReference type="GO" id="GO:0004618">
    <property type="term" value="F:phosphoglycerate kinase activity"/>
    <property type="evidence" value="ECO:0007669"/>
    <property type="project" value="UniProtKB-UniRule"/>
</dbReference>
<proteinExistence type="inferred from homology"/>
<dbReference type="AlphaFoldDB" id="A0A7C5ENA4"/>
<dbReference type="GO" id="GO:0006094">
    <property type="term" value="P:gluconeogenesis"/>
    <property type="evidence" value="ECO:0007669"/>
    <property type="project" value="TreeGrafter"/>
</dbReference>
<accession>A0A7C5ENA4</accession>
<comment type="caution">
    <text evidence="16">The sequence shown here is derived from an EMBL/GenBank/DDBJ whole genome shotgun (WGS) entry which is preliminary data.</text>
</comment>
<dbReference type="Gene3D" id="3.40.50.1260">
    <property type="entry name" value="Phosphoglycerate kinase, N-terminal domain"/>
    <property type="match status" value="2"/>
</dbReference>
<comment type="pathway">
    <text evidence="2 12">Carbohydrate degradation; glycolysis; pyruvate from D-glyceraldehyde 3-phosphate: step 2/5.</text>
</comment>
<dbReference type="UniPathway" id="UPA00109">
    <property type="reaction ID" value="UER00185"/>
</dbReference>
<dbReference type="PRINTS" id="PR00477">
    <property type="entry name" value="PHGLYCKINASE"/>
</dbReference>
<evidence type="ECO:0000256" key="1">
    <source>
        <dbReference type="ARBA" id="ARBA00000642"/>
    </source>
</evidence>
<dbReference type="FunFam" id="3.40.50.1260:FF:000006">
    <property type="entry name" value="Phosphoglycerate kinase"/>
    <property type="match status" value="1"/>
</dbReference>
<dbReference type="InterPro" id="IPR015824">
    <property type="entry name" value="Phosphoglycerate_kinase_N"/>
</dbReference>
<dbReference type="EC" id="2.7.2.3" evidence="5 12"/>
<feature type="binding site" evidence="12 14">
    <location>
        <position position="203"/>
    </location>
    <ligand>
        <name>ATP</name>
        <dbReference type="ChEBI" id="CHEBI:30616"/>
    </ligand>
</feature>
<sequence>MKVKYIDEVDIRGKTLFIRVDFNVPLDRNRNITDDTRIRAVLPTINYALEEEAKVILASHLGRPKGKPSEELNMVPVARRLAYRLHRKVKLAPDVVGPEVDRLKAEMQPGDVLLLENLRFHPGEEKNDPEFAKELMKGVEVYVNDAFAVAHRAHASVDAVTRFAPICVAGFLMRDEVLYFHRSLEDPARPLAAIIGGAKISSKLGALINLLKHVDKMIIGGAMANTFLKAKGYEVGKSLVDDSLLKTAKDLMNQAMAKGVKFYLPVDVVVADRLDRRAQTKITPVQEVPPDWIIADIGPATVTLFGEALQNAQTIIWNGPMGAFELDPFSRGTMAMVSKVADLYALTIVGGGDTDVALHKAGEFQKFSYVSTGGGAFLELLEGKKLPGIKALEDWAKRHPHV</sequence>
<evidence type="ECO:0000256" key="11">
    <source>
        <dbReference type="ARBA" id="ARBA00023152"/>
    </source>
</evidence>
<evidence type="ECO:0000256" key="7">
    <source>
        <dbReference type="ARBA" id="ARBA00022679"/>
    </source>
</evidence>
<feature type="binding site" evidence="12 13">
    <location>
        <begin position="21"/>
        <end position="23"/>
    </location>
    <ligand>
        <name>substrate</name>
    </ligand>
</feature>
<dbReference type="GO" id="GO:0005524">
    <property type="term" value="F:ATP binding"/>
    <property type="evidence" value="ECO:0007669"/>
    <property type="project" value="UniProtKB-KW"/>
</dbReference>
<comment type="similarity">
    <text evidence="3 12 15">Belongs to the phosphoglycerate kinase family.</text>
</comment>
<evidence type="ECO:0000256" key="15">
    <source>
        <dbReference type="RuleBase" id="RU000532"/>
    </source>
</evidence>
<evidence type="ECO:0000256" key="2">
    <source>
        <dbReference type="ARBA" id="ARBA00004838"/>
    </source>
</evidence>
<keyword evidence="8 12" id="KW-0547">Nucleotide-binding</keyword>
<evidence type="ECO:0000256" key="6">
    <source>
        <dbReference type="ARBA" id="ARBA00016471"/>
    </source>
</evidence>
<feature type="binding site" evidence="12 13">
    <location>
        <begin position="60"/>
        <end position="63"/>
    </location>
    <ligand>
        <name>substrate</name>
    </ligand>
</feature>
<evidence type="ECO:0000256" key="5">
    <source>
        <dbReference type="ARBA" id="ARBA00013061"/>
    </source>
</evidence>
<gene>
    <name evidence="12" type="primary">pgk</name>
    <name evidence="16" type="ORF">ENW48_10270</name>
</gene>
<feature type="binding site" evidence="12 14">
    <location>
        <position position="325"/>
    </location>
    <ligand>
        <name>ATP</name>
        <dbReference type="ChEBI" id="CHEBI:30616"/>
    </ligand>
</feature>
<dbReference type="Pfam" id="PF00162">
    <property type="entry name" value="PGK"/>
    <property type="match status" value="1"/>
</dbReference>
<keyword evidence="9 12" id="KW-0418">Kinase</keyword>
<keyword evidence="12" id="KW-0963">Cytoplasm</keyword>
<feature type="binding site" evidence="12 14">
    <location>
        <begin position="351"/>
        <end position="354"/>
    </location>
    <ligand>
        <name>ATP</name>
        <dbReference type="ChEBI" id="CHEBI:30616"/>
    </ligand>
</feature>
<feature type="binding site" evidence="13">
    <location>
        <position position="119"/>
    </location>
    <ligand>
        <name>(2R)-3-phosphoglycerate</name>
        <dbReference type="ChEBI" id="CHEBI:58272"/>
    </ligand>
</feature>
<dbReference type="PIRSF" id="PIRSF000724">
    <property type="entry name" value="Pgk"/>
    <property type="match status" value="1"/>
</dbReference>
<feature type="binding site" evidence="12">
    <location>
        <position position="37"/>
    </location>
    <ligand>
        <name>substrate</name>
    </ligand>
</feature>
<evidence type="ECO:0000256" key="10">
    <source>
        <dbReference type="ARBA" id="ARBA00022840"/>
    </source>
</evidence>
<keyword evidence="7 12" id="KW-0808">Transferase</keyword>
<protein>
    <recommendedName>
        <fullName evidence="6 12">Phosphoglycerate kinase</fullName>
        <ecNumber evidence="5 12">2.7.2.3</ecNumber>
    </recommendedName>
</protein>
<evidence type="ECO:0000256" key="9">
    <source>
        <dbReference type="ARBA" id="ARBA00022777"/>
    </source>
</evidence>
<dbReference type="GO" id="GO:0005829">
    <property type="term" value="C:cytosol"/>
    <property type="evidence" value="ECO:0007669"/>
    <property type="project" value="UniProtKB-ARBA"/>
</dbReference>
<organism evidence="16">
    <name type="scientific">Desulfobacca acetoxidans</name>
    <dbReference type="NCBI Taxonomy" id="60893"/>
    <lineage>
        <taxon>Bacteria</taxon>
        <taxon>Pseudomonadati</taxon>
        <taxon>Thermodesulfobacteriota</taxon>
        <taxon>Desulfobaccia</taxon>
        <taxon>Desulfobaccales</taxon>
        <taxon>Desulfobaccaceae</taxon>
        <taxon>Desulfobacca</taxon>
    </lineage>
</organism>
<evidence type="ECO:0000256" key="12">
    <source>
        <dbReference type="HAMAP-Rule" id="MF_00145"/>
    </source>
</evidence>
<evidence type="ECO:0000256" key="3">
    <source>
        <dbReference type="ARBA" id="ARBA00008982"/>
    </source>
</evidence>
<comment type="catalytic activity">
    <reaction evidence="1 12 15">
        <text>(2R)-3-phosphoglycerate + ATP = (2R)-3-phospho-glyceroyl phosphate + ADP</text>
        <dbReference type="Rhea" id="RHEA:14801"/>
        <dbReference type="ChEBI" id="CHEBI:30616"/>
        <dbReference type="ChEBI" id="CHEBI:57604"/>
        <dbReference type="ChEBI" id="CHEBI:58272"/>
        <dbReference type="ChEBI" id="CHEBI:456216"/>
        <dbReference type="EC" id="2.7.2.3"/>
    </reaction>
</comment>
<comment type="subunit">
    <text evidence="4 12">Monomer.</text>
</comment>
<evidence type="ECO:0000256" key="4">
    <source>
        <dbReference type="ARBA" id="ARBA00011245"/>
    </source>
</evidence>
<dbReference type="HAMAP" id="MF_00145">
    <property type="entry name" value="Phosphoglyc_kinase"/>
    <property type="match status" value="1"/>
</dbReference>
<dbReference type="GO" id="GO:0006096">
    <property type="term" value="P:glycolytic process"/>
    <property type="evidence" value="ECO:0007669"/>
    <property type="project" value="UniProtKB-UniRule"/>
</dbReference>
<feature type="binding site" evidence="13">
    <location>
        <position position="152"/>
    </location>
    <ligand>
        <name>(2R)-3-phosphoglycerate</name>
        <dbReference type="ChEBI" id="CHEBI:58272"/>
    </ligand>
</feature>
<feature type="binding site" evidence="13">
    <location>
        <position position="37"/>
    </location>
    <ligand>
        <name>(2R)-3-phosphoglycerate</name>
        <dbReference type="ChEBI" id="CHEBI:58272"/>
    </ligand>
</feature>
<name>A0A7C5ENA4_9BACT</name>
<evidence type="ECO:0000256" key="8">
    <source>
        <dbReference type="ARBA" id="ARBA00022741"/>
    </source>
</evidence>
<comment type="caution">
    <text evidence="12">Lacks conserved residue(s) required for the propagation of feature annotation.</text>
</comment>
<keyword evidence="10 12" id="KW-0067">ATP-binding</keyword>
<dbReference type="InterPro" id="IPR001576">
    <property type="entry name" value="Phosphoglycerate_kinase"/>
</dbReference>
<feature type="binding site" evidence="12">
    <location>
        <position position="119"/>
    </location>
    <ligand>
        <name>substrate</name>
    </ligand>
</feature>
<evidence type="ECO:0000256" key="14">
    <source>
        <dbReference type="PIRSR" id="PIRSR000724-2"/>
    </source>
</evidence>
<keyword evidence="11 12" id="KW-0324">Glycolysis</keyword>
<dbReference type="InterPro" id="IPR036043">
    <property type="entry name" value="Phosphoglycerate_kinase_sf"/>
</dbReference>
<evidence type="ECO:0000256" key="13">
    <source>
        <dbReference type="PIRSR" id="PIRSR000724-1"/>
    </source>
</evidence>
<comment type="subcellular location">
    <subcellularLocation>
        <location evidence="12">Cytoplasm</location>
    </subcellularLocation>
</comment>
<dbReference type="PANTHER" id="PTHR11406:SF23">
    <property type="entry name" value="PHOSPHOGLYCERATE KINASE 1, CHLOROPLASTIC-RELATED"/>
    <property type="match status" value="1"/>
</dbReference>
<dbReference type="GO" id="GO:0043531">
    <property type="term" value="F:ADP binding"/>
    <property type="evidence" value="ECO:0007669"/>
    <property type="project" value="TreeGrafter"/>
</dbReference>